<feature type="domain" description="LsmAD" evidence="2">
    <location>
        <begin position="149"/>
        <end position="219"/>
    </location>
</feature>
<dbReference type="GO" id="GO:0034063">
    <property type="term" value="P:stress granule assembly"/>
    <property type="evidence" value="ECO:0007669"/>
    <property type="project" value="TreeGrafter"/>
</dbReference>
<protein>
    <submittedName>
        <fullName evidence="3">Poly(A)-binding protein binding protein</fullName>
    </submittedName>
</protein>
<evidence type="ECO:0000256" key="1">
    <source>
        <dbReference type="SAM" id="MobiDB-lite"/>
    </source>
</evidence>
<dbReference type="GO" id="GO:0003729">
    <property type="term" value="F:mRNA binding"/>
    <property type="evidence" value="ECO:0007669"/>
    <property type="project" value="TreeGrafter"/>
</dbReference>
<feature type="compositionally biased region" description="Low complexity" evidence="1">
    <location>
        <begin position="471"/>
        <end position="503"/>
    </location>
</feature>
<dbReference type="InterPro" id="IPR009604">
    <property type="entry name" value="LsmAD_domain"/>
</dbReference>
<dbReference type="PANTHER" id="PTHR12854:SF7">
    <property type="entry name" value="ATAXIN-2 HOMOLOG"/>
    <property type="match status" value="1"/>
</dbReference>
<dbReference type="InterPro" id="IPR025852">
    <property type="entry name" value="SM_dom_ATX"/>
</dbReference>
<feature type="region of interest" description="Disordered" evidence="1">
    <location>
        <begin position="557"/>
        <end position="623"/>
    </location>
</feature>
<name>A0AAF0E4S6_9BASI</name>
<dbReference type="Pfam" id="PF14438">
    <property type="entry name" value="SM-ATX"/>
    <property type="match status" value="1"/>
</dbReference>
<dbReference type="SMART" id="SM01272">
    <property type="entry name" value="LsmAD"/>
    <property type="match status" value="1"/>
</dbReference>
<feature type="region of interest" description="Disordered" evidence="1">
    <location>
        <begin position="465"/>
        <end position="517"/>
    </location>
</feature>
<dbReference type="Pfam" id="PF06741">
    <property type="entry name" value="LsmAD"/>
    <property type="match status" value="1"/>
</dbReference>
<organism evidence="3 4">
    <name type="scientific">Malassezia caprae</name>
    <dbReference type="NCBI Taxonomy" id="1381934"/>
    <lineage>
        <taxon>Eukaryota</taxon>
        <taxon>Fungi</taxon>
        <taxon>Dikarya</taxon>
        <taxon>Basidiomycota</taxon>
        <taxon>Ustilaginomycotina</taxon>
        <taxon>Malasseziomycetes</taxon>
        <taxon>Malasseziales</taxon>
        <taxon>Malasseziaceae</taxon>
        <taxon>Malassezia</taxon>
    </lineage>
</organism>
<reference evidence="3" key="1">
    <citation type="submission" date="2023-03" db="EMBL/GenBank/DDBJ databases">
        <title>Mating type loci evolution in Malassezia.</title>
        <authorList>
            <person name="Coelho M.A."/>
        </authorList>
    </citation>
    <scope>NUCLEOTIDE SEQUENCE</scope>
    <source>
        <strain evidence="3">CBS 10434</strain>
    </source>
</reference>
<dbReference type="InterPro" id="IPR045117">
    <property type="entry name" value="ATXN2-like"/>
</dbReference>
<accession>A0AAF0E4S6</accession>
<feature type="compositionally biased region" description="Polar residues" evidence="1">
    <location>
        <begin position="88"/>
        <end position="101"/>
    </location>
</feature>
<evidence type="ECO:0000313" key="3">
    <source>
        <dbReference type="EMBL" id="WFD18454.1"/>
    </source>
</evidence>
<feature type="compositionally biased region" description="Basic and acidic residues" evidence="1">
    <location>
        <begin position="108"/>
        <end position="118"/>
    </location>
</feature>
<keyword evidence="4" id="KW-1185">Reference proteome</keyword>
<proteinExistence type="predicted"/>
<evidence type="ECO:0000259" key="2">
    <source>
        <dbReference type="SMART" id="SM01272"/>
    </source>
</evidence>
<feature type="compositionally biased region" description="Basic residues" evidence="1">
    <location>
        <begin position="591"/>
        <end position="606"/>
    </location>
</feature>
<feature type="compositionally biased region" description="Pro residues" evidence="1">
    <location>
        <begin position="504"/>
        <end position="515"/>
    </location>
</feature>
<feature type="region of interest" description="Disordered" evidence="1">
    <location>
        <begin position="76"/>
        <end position="139"/>
    </location>
</feature>
<dbReference type="AlphaFoldDB" id="A0AAF0E4S6"/>
<feature type="compositionally biased region" description="Polar residues" evidence="1">
    <location>
        <begin position="121"/>
        <end position="136"/>
    </location>
</feature>
<sequence length="623" mass="65734">MLVGQMVVVSVQSGTRYVGVLSPGTLSNASEAGIVLSSAQVLETTEKSVHAGEVLPTLTIALKDVAEVDASGARVSSTQELQKEQAQQRRGSSFRTDTEISGQPGARGDGRTLQRWDDSSAGATPTAASLEQSTRSGPWDQFAENEARFGVTSNYEETMYTTKLDKSGKDFKAREKEAERLAKEILEGSTSNVHVAEERNQVPAQEVNEEDRYGAVVRELPTPAPNTMGSGKALTADFRQFVSAERERLVVRKAELAQKEKQSRLADLKVWAQTFQLKTPMPEDMAMAMKKRVDASHIKSTSTVSSPATGPEPPVDQARAKLAAMTIPAIPPFKKAEEKKAPTKLNAKASAFNPAAASFTPGARVSVPSVPFFGTRELRNRPNTAPLRISDDFRAPKSKKLGEASKTSVWWSYTGRPFRQQVAMSTYMGKPPFVGEAPMPLGAAPSLVPVAAAPGYAPGMASPVPPGAMHAASSPPVAPAPAGGARGSGKSPRPSPQQAMMMPPGAPAPGTPASPHPVAQQPYAFVYPMAQYPFPAQQPYMPPEAAGAPPMIYRAPPPPGFAAPYAPMPAGGPGAMPPQGAYGGRPSSPPKRAHARGSKAPHHRAPKSTGGADAEGTKRTGTS</sequence>
<dbReference type="PANTHER" id="PTHR12854">
    <property type="entry name" value="ATAXIN 2-RELATED"/>
    <property type="match status" value="1"/>
</dbReference>
<dbReference type="Proteomes" id="UP001220961">
    <property type="component" value="Chromosome 1"/>
</dbReference>
<dbReference type="GO" id="GO:0010494">
    <property type="term" value="C:cytoplasmic stress granule"/>
    <property type="evidence" value="ECO:0007669"/>
    <property type="project" value="TreeGrafter"/>
</dbReference>
<dbReference type="EMBL" id="CP119908">
    <property type="protein sequence ID" value="WFD18454.1"/>
    <property type="molecule type" value="Genomic_DNA"/>
</dbReference>
<evidence type="ECO:0000313" key="4">
    <source>
        <dbReference type="Proteomes" id="UP001220961"/>
    </source>
</evidence>
<gene>
    <name evidence="3" type="primary">PBP1</name>
    <name evidence="3" type="ORF">MCAP1_000657</name>
</gene>